<name>A0A401T4E1_CHIPU</name>
<dbReference type="InterPro" id="IPR001111">
    <property type="entry name" value="TGF-b_propeptide"/>
</dbReference>
<protein>
    <recommendedName>
        <fullName evidence="9">TGF-beta family profile domain-containing protein</fullName>
    </recommendedName>
</protein>
<accession>A0A401T4E1</accession>
<gene>
    <name evidence="10" type="ORF">chiPu_0015996</name>
</gene>
<evidence type="ECO:0000256" key="7">
    <source>
        <dbReference type="SAM" id="MobiDB-lite"/>
    </source>
</evidence>
<dbReference type="Gene3D" id="2.60.120.970">
    <property type="match status" value="1"/>
</dbReference>
<evidence type="ECO:0000313" key="10">
    <source>
        <dbReference type="EMBL" id="GCC37492.1"/>
    </source>
</evidence>
<dbReference type="SMART" id="SM00204">
    <property type="entry name" value="TGFB"/>
    <property type="match status" value="1"/>
</dbReference>
<evidence type="ECO:0000256" key="3">
    <source>
        <dbReference type="ARBA" id="ARBA00022525"/>
    </source>
</evidence>
<evidence type="ECO:0000256" key="6">
    <source>
        <dbReference type="RuleBase" id="RU000354"/>
    </source>
</evidence>
<evidence type="ECO:0000256" key="4">
    <source>
        <dbReference type="ARBA" id="ARBA00023030"/>
    </source>
</evidence>
<dbReference type="Gene3D" id="2.10.90.10">
    <property type="entry name" value="Cystine-knot cytokines"/>
    <property type="match status" value="1"/>
</dbReference>
<feature type="compositionally biased region" description="Polar residues" evidence="7">
    <location>
        <begin position="149"/>
        <end position="158"/>
    </location>
</feature>
<keyword evidence="11" id="KW-1185">Reference proteome</keyword>
<dbReference type="GO" id="GO:0005615">
    <property type="term" value="C:extracellular space"/>
    <property type="evidence" value="ECO:0007669"/>
    <property type="project" value="TreeGrafter"/>
</dbReference>
<evidence type="ECO:0000259" key="9">
    <source>
        <dbReference type="PROSITE" id="PS51362"/>
    </source>
</evidence>
<keyword evidence="3" id="KW-0964">Secreted</keyword>
<dbReference type="GO" id="GO:0005125">
    <property type="term" value="F:cytokine activity"/>
    <property type="evidence" value="ECO:0007669"/>
    <property type="project" value="TreeGrafter"/>
</dbReference>
<keyword evidence="4 6" id="KW-0339">Growth factor</keyword>
<dbReference type="Pfam" id="PF00688">
    <property type="entry name" value="TGFb_propeptide"/>
    <property type="match status" value="1"/>
</dbReference>
<dbReference type="PRINTS" id="PR00669">
    <property type="entry name" value="INHIBINA"/>
</dbReference>
<dbReference type="InterPro" id="IPR029034">
    <property type="entry name" value="Cystine-knot_cytokine"/>
</dbReference>
<dbReference type="SUPFAM" id="SSF57501">
    <property type="entry name" value="Cystine-knot cytokines"/>
    <property type="match status" value="1"/>
</dbReference>
<dbReference type="InterPro" id="IPR017948">
    <property type="entry name" value="TGFb_CS"/>
</dbReference>
<dbReference type="InterPro" id="IPR015615">
    <property type="entry name" value="TGF-beta-rel"/>
</dbReference>
<dbReference type="OrthoDB" id="10030979at2759"/>
<dbReference type="PANTHER" id="PTHR11848:SF78">
    <property type="entry name" value="GROWTH_DIFFERENTIATION FACTOR 15"/>
    <property type="match status" value="1"/>
</dbReference>
<comment type="similarity">
    <text evidence="2 6">Belongs to the TGF-beta family.</text>
</comment>
<dbReference type="InterPro" id="IPR001839">
    <property type="entry name" value="TGF-b_C"/>
</dbReference>
<feature type="domain" description="TGF-beta family profile" evidence="9">
    <location>
        <begin position="320"/>
        <end position="436"/>
    </location>
</feature>
<evidence type="ECO:0000256" key="2">
    <source>
        <dbReference type="ARBA" id="ARBA00006656"/>
    </source>
</evidence>
<dbReference type="OMA" id="EYTMHFC"/>
<dbReference type="AlphaFoldDB" id="A0A401T4E1"/>
<comment type="subcellular location">
    <subcellularLocation>
        <location evidence="1">Secreted</location>
    </subcellularLocation>
</comment>
<feature type="transmembrane region" description="Helical" evidence="8">
    <location>
        <begin position="20"/>
        <end position="36"/>
    </location>
</feature>
<dbReference type="PROSITE" id="PS00250">
    <property type="entry name" value="TGF_BETA_1"/>
    <property type="match status" value="1"/>
</dbReference>
<dbReference type="Pfam" id="PF00019">
    <property type="entry name" value="TGF_beta"/>
    <property type="match status" value="1"/>
</dbReference>
<feature type="region of interest" description="Disordered" evidence="7">
    <location>
        <begin position="149"/>
        <end position="175"/>
    </location>
</feature>
<evidence type="ECO:0000256" key="8">
    <source>
        <dbReference type="SAM" id="Phobius"/>
    </source>
</evidence>
<keyword evidence="8" id="KW-0472">Membrane</keyword>
<dbReference type="CDD" id="cd19376">
    <property type="entry name" value="TGF_beta_GDF15"/>
    <property type="match status" value="1"/>
</dbReference>
<keyword evidence="5" id="KW-1015">Disulfide bond</keyword>
<dbReference type="PANTHER" id="PTHR11848">
    <property type="entry name" value="TGF-BETA FAMILY"/>
    <property type="match status" value="1"/>
</dbReference>
<reference evidence="10 11" key="1">
    <citation type="journal article" date="2018" name="Nat. Ecol. Evol.">
        <title>Shark genomes provide insights into elasmobranch evolution and the origin of vertebrates.</title>
        <authorList>
            <person name="Hara Y"/>
            <person name="Yamaguchi K"/>
            <person name="Onimaru K"/>
            <person name="Kadota M"/>
            <person name="Koyanagi M"/>
            <person name="Keeley SD"/>
            <person name="Tatsumi K"/>
            <person name="Tanaka K"/>
            <person name="Motone F"/>
            <person name="Kageyama Y"/>
            <person name="Nozu R"/>
            <person name="Adachi N"/>
            <person name="Nishimura O"/>
            <person name="Nakagawa R"/>
            <person name="Tanegashima C"/>
            <person name="Kiyatake I"/>
            <person name="Matsumoto R"/>
            <person name="Murakumo K"/>
            <person name="Nishida K"/>
            <person name="Terakita A"/>
            <person name="Kuratani S"/>
            <person name="Sato K"/>
            <person name="Hyodo S Kuraku.S."/>
        </authorList>
    </citation>
    <scope>NUCLEOTIDE SEQUENCE [LARGE SCALE GENOMIC DNA]</scope>
</reference>
<evidence type="ECO:0000256" key="1">
    <source>
        <dbReference type="ARBA" id="ARBA00004613"/>
    </source>
</evidence>
<keyword evidence="8" id="KW-0812">Transmembrane</keyword>
<proteinExistence type="inferred from homology"/>
<comment type="caution">
    <text evidence="10">The sequence shown here is derived from an EMBL/GenBank/DDBJ whole genome shotgun (WGS) entry which is preliminary data.</text>
</comment>
<dbReference type="EMBL" id="BEZZ01001008">
    <property type="protein sequence ID" value="GCC37492.1"/>
    <property type="molecule type" value="Genomic_DNA"/>
</dbReference>
<evidence type="ECO:0000313" key="11">
    <source>
        <dbReference type="Proteomes" id="UP000287033"/>
    </source>
</evidence>
<evidence type="ECO:0000256" key="5">
    <source>
        <dbReference type="ARBA" id="ARBA00023157"/>
    </source>
</evidence>
<dbReference type="PROSITE" id="PS51362">
    <property type="entry name" value="TGF_BETA_2"/>
    <property type="match status" value="1"/>
</dbReference>
<sequence length="436" mass="48996">MEQQNKRKEEETLSKPSAAYSILAAGNFLILIQLLLRSGSRCWAPGEETALCISSPCKCRGHSSHRLPPSPAAMSRVWPLLLLVVVGSGLAPGARGKLGKWEQLEAVKRGILDSLGLTQPPLIRHRASEEEEQNMLQLFLHQHSDSNLSARSSSTIQQRRLPVRVETARDSGATAHRERQFTGKYTLSIARTKLLYPGLKVVRAELKFHKRLQIAQHLEKLNCSSGRWANVYRMLEHRNPGGEHLELIDSRVIHSGPITTFILNVQPLIQLWVDSGQQQVQMQLELSSLHPDTLLLSLTTDLNNDLRLEIETEELQIIRRARRATSSTEDCLRRQKNCCRKSLLVSFKEIGWNDWIRAPESYNMYNCAGSCHANYKPANMHAMIKSAMHKLSGGARPALCCNPAAYEPMTLLHYSSEGKLTLTAFDNMIVTNCHCS</sequence>
<dbReference type="GO" id="GO:0008083">
    <property type="term" value="F:growth factor activity"/>
    <property type="evidence" value="ECO:0007669"/>
    <property type="project" value="UniProtKB-KW"/>
</dbReference>
<dbReference type="Proteomes" id="UP000287033">
    <property type="component" value="Unassembled WGS sequence"/>
</dbReference>
<keyword evidence="8" id="KW-1133">Transmembrane helix</keyword>
<dbReference type="STRING" id="137246.A0A401T4E1"/>
<organism evidence="10 11">
    <name type="scientific">Chiloscyllium punctatum</name>
    <name type="common">Brownbanded bambooshark</name>
    <name type="synonym">Hemiscyllium punctatum</name>
    <dbReference type="NCBI Taxonomy" id="137246"/>
    <lineage>
        <taxon>Eukaryota</taxon>
        <taxon>Metazoa</taxon>
        <taxon>Chordata</taxon>
        <taxon>Craniata</taxon>
        <taxon>Vertebrata</taxon>
        <taxon>Chondrichthyes</taxon>
        <taxon>Elasmobranchii</taxon>
        <taxon>Galeomorphii</taxon>
        <taxon>Galeoidea</taxon>
        <taxon>Orectolobiformes</taxon>
        <taxon>Hemiscylliidae</taxon>
        <taxon>Chiloscyllium</taxon>
    </lineage>
</organism>